<name>A0A7Z2VK69_9BACL</name>
<dbReference type="EMBL" id="CP051680">
    <property type="protein sequence ID" value="QJD84389.1"/>
    <property type="molecule type" value="Genomic_DNA"/>
</dbReference>
<feature type="compositionally biased region" description="Polar residues" evidence="1">
    <location>
        <begin position="410"/>
        <end position="423"/>
    </location>
</feature>
<feature type="compositionally biased region" description="Basic and acidic residues" evidence="1">
    <location>
        <begin position="907"/>
        <end position="918"/>
    </location>
</feature>
<feature type="region of interest" description="Disordered" evidence="1">
    <location>
        <begin position="307"/>
        <end position="339"/>
    </location>
</feature>
<accession>A0A7Z2VK69</accession>
<feature type="region of interest" description="Disordered" evidence="1">
    <location>
        <begin position="210"/>
        <end position="263"/>
    </location>
</feature>
<feature type="compositionally biased region" description="Basic and acidic residues" evidence="1">
    <location>
        <begin position="1131"/>
        <end position="1143"/>
    </location>
</feature>
<feature type="compositionally biased region" description="Low complexity" evidence="1">
    <location>
        <begin position="613"/>
        <end position="627"/>
    </location>
</feature>
<feature type="region of interest" description="Disordered" evidence="1">
    <location>
        <begin position="900"/>
        <end position="943"/>
    </location>
</feature>
<feature type="region of interest" description="Disordered" evidence="1">
    <location>
        <begin position="572"/>
        <end position="635"/>
    </location>
</feature>
<gene>
    <name evidence="2" type="ORF">HH215_15190</name>
</gene>
<dbReference type="RefSeq" id="WP_169280673.1">
    <property type="nucleotide sequence ID" value="NZ_CP051680.1"/>
</dbReference>
<dbReference type="KEGG" id="cheb:HH215_15190"/>
<feature type="region of interest" description="Disordered" evidence="1">
    <location>
        <begin position="359"/>
        <end position="387"/>
    </location>
</feature>
<evidence type="ECO:0000256" key="1">
    <source>
        <dbReference type="SAM" id="MobiDB-lite"/>
    </source>
</evidence>
<dbReference type="AlphaFoldDB" id="A0A7Z2VK69"/>
<proteinExistence type="predicted"/>
<feature type="compositionally biased region" description="Polar residues" evidence="1">
    <location>
        <begin position="593"/>
        <end position="612"/>
    </location>
</feature>
<feature type="compositionally biased region" description="Basic and acidic residues" evidence="1">
    <location>
        <begin position="241"/>
        <end position="257"/>
    </location>
</feature>
<organism evidence="2 3">
    <name type="scientific">Cohnella herbarum</name>
    <dbReference type="NCBI Taxonomy" id="2728023"/>
    <lineage>
        <taxon>Bacteria</taxon>
        <taxon>Bacillati</taxon>
        <taxon>Bacillota</taxon>
        <taxon>Bacilli</taxon>
        <taxon>Bacillales</taxon>
        <taxon>Paenibacillaceae</taxon>
        <taxon>Cohnella</taxon>
    </lineage>
</organism>
<feature type="region of interest" description="Disordered" evidence="1">
    <location>
        <begin position="708"/>
        <end position="727"/>
    </location>
</feature>
<feature type="region of interest" description="Disordered" evidence="1">
    <location>
        <begin position="407"/>
        <end position="529"/>
    </location>
</feature>
<feature type="compositionally biased region" description="Basic and acidic residues" evidence="1">
    <location>
        <begin position="213"/>
        <end position="230"/>
    </location>
</feature>
<feature type="compositionally biased region" description="Low complexity" evidence="1">
    <location>
        <begin position="499"/>
        <end position="526"/>
    </location>
</feature>
<evidence type="ECO:0000313" key="2">
    <source>
        <dbReference type="EMBL" id="QJD84389.1"/>
    </source>
</evidence>
<protein>
    <submittedName>
        <fullName evidence="2">Uncharacterized protein</fullName>
    </submittedName>
</protein>
<feature type="compositionally biased region" description="Polar residues" evidence="1">
    <location>
        <begin position="359"/>
        <end position="377"/>
    </location>
</feature>
<feature type="compositionally biased region" description="Polar residues" evidence="1">
    <location>
        <begin position="713"/>
        <end position="727"/>
    </location>
</feature>
<dbReference type="Proteomes" id="UP000502248">
    <property type="component" value="Chromosome"/>
</dbReference>
<feature type="region of interest" description="Disordered" evidence="1">
    <location>
        <begin position="1115"/>
        <end position="1143"/>
    </location>
</feature>
<feature type="compositionally biased region" description="Polar residues" evidence="1">
    <location>
        <begin position="572"/>
        <end position="585"/>
    </location>
</feature>
<feature type="compositionally biased region" description="Polar residues" evidence="1">
    <location>
        <begin position="454"/>
        <end position="487"/>
    </location>
</feature>
<evidence type="ECO:0000313" key="3">
    <source>
        <dbReference type="Proteomes" id="UP000502248"/>
    </source>
</evidence>
<keyword evidence="3" id="KW-1185">Reference proteome</keyword>
<reference evidence="2 3" key="1">
    <citation type="submission" date="2020-04" db="EMBL/GenBank/DDBJ databases">
        <title>Genome sequencing of novel species.</title>
        <authorList>
            <person name="Heo J."/>
            <person name="Kim S.-J."/>
            <person name="Kim J.-S."/>
            <person name="Hong S.-B."/>
            <person name="Kwon S.-W."/>
        </authorList>
    </citation>
    <scope>NUCLEOTIDE SEQUENCE [LARGE SCALE GENOMIC DNA]</scope>
    <source>
        <strain evidence="2 3">MFER-1</strain>
    </source>
</reference>
<sequence>MGRIKAWNRQTPGLKVSHNKFASVISDKYGPIRRGVKSGQPLIFKMNAAEGRKATRKSPSSQAVYRTQTPIQPTVPATLVAAKKDQSVDAKNRFIDRDRLVERERVVKREKIIDREKIVKQEKVVQQEKVVEREKIVLQEKIVKQEKVVQQEKVVERERIVQQEKIVKQEKIVQQEKVVERKVIVVREVDRIVIEQRKLRELAINGTPQVRSENVERGKVRGRGEGKAATEARLLPMSASDKSDLSHDVADSDRQESGESFEAPAVKYRESVRQSFAESIESRVAWPLTATVNAAFREPKEVRRAKLKFTKAPADKRGKGSVSEPAPSNPKTSKGSRWKQENSLYADVLFVNREIMSRQAESSGNLQNPTRNRSNPMPGSPEKVIPSVQGTTSYSIQTGSIPVLRLSHVSGPTRNSRANVTSTVHRRGSEDFNAGNRGIADNRERQSERANNFGDATSQHRSASPTPNSLPTASPSAMSGVSPNAASRISHEAALSEASIVSPSTPPNTTTSASSNISVSASSSASQRTIPNATHNETQNAFQSTIPIASPSTSPNESPNVSQRTIPNATQSALSSTPLNVTQGEASGATGKASGSVSSNGAATSSRLESQGSLPSRSASISSRPSPNGIQGAFPHGLPSLAEHVMDTHRKAVWKLYKPFWKDEGGASVVENRELSDRVTPLRLRIRRLVEQQAPTVAKLDSHKGFAVGNRNFPKTDNSKGSKAQALSSPQIVAGTLKLSHRLLEKQTARSSGIQQTAKAIVGRLGRSPLRKASPLVSRNVRSSTSGKNWNNSEASIPVTNYKVATRFTEPSGATRNEFVLRQFSRLQSRQGNRAVPMQTDQEVAVLKDRKPTLPGNRRSEQSLNTDTAPMTAYSRLTARARAISSAAASRQTPIVLRRMAEQSTSAKRESRSIDKESLTNAMTQGSTRQENETEEALPRTNVSLNQQQEPVKGIIQRSEMTPFLVASHEFRRRIQPAAKGYREAVDAQEFQVNTRESQLMKHRLENKRIKPIKQNEHNRTTANIAHAVVAKNTRTNVAAPFIQALGTHARSASSRSAALTSRVQQQRMPSAYSPIRVLEPLTAANMILSTGTEDSAQSIMGAAQQPNPSLAHVTSAISGPRSGPRASATRIHDDNSNVDREQPTSLELRRNVKETVQSDKEKNRVEVIDKPPEINAEQLQKAISSLPQLNPDQLADQVYKSLMKRMKFEQSLRGY</sequence>
<feature type="compositionally biased region" description="Polar residues" evidence="1">
    <location>
        <begin position="919"/>
        <end position="929"/>
    </location>
</feature>